<feature type="region of interest" description="Disordered" evidence="1">
    <location>
        <begin position="1"/>
        <end position="56"/>
    </location>
</feature>
<evidence type="ECO:0000313" key="3">
    <source>
        <dbReference type="Proteomes" id="UP000626109"/>
    </source>
</evidence>
<evidence type="ECO:0000313" key="2">
    <source>
        <dbReference type="EMBL" id="CAE8682996.1"/>
    </source>
</evidence>
<feature type="compositionally biased region" description="Low complexity" evidence="1">
    <location>
        <begin position="392"/>
        <end position="403"/>
    </location>
</feature>
<reference evidence="2" key="1">
    <citation type="submission" date="2021-02" db="EMBL/GenBank/DDBJ databases">
        <authorList>
            <person name="Dougan E. K."/>
            <person name="Rhodes N."/>
            <person name="Thang M."/>
            <person name="Chan C."/>
        </authorList>
    </citation>
    <scope>NUCLEOTIDE SEQUENCE</scope>
</reference>
<dbReference type="SUPFAM" id="SSF48403">
    <property type="entry name" value="Ankyrin repeat"/>
    <property type="match status" value="1"/>
</dbReference>
<dbReference type="Gene3D" id="1.25.40.20">
    <property type="entry name" value="Ankyrin repeat-containing domain"/>
    <property type="match status" value="1"/>
</dbReference>
<sequence length="1515" mass="163855">MPPDFGGSPLAGGRRSAPEGRANGAPVETQGVEGGSGTSTSSRGSRIGLRHRQASSSRIAVGGSTAQLAFGISVAVVSGLPGTCHGALSISSGYETFLMQIRQRIVCAEDDVFDEAAQQAWAQPCDSMKDGPFCRGLPEMGATSARHRPFTLDSIVPQHLFGDPRASMELSALQGGEADTSTNKQATTVLNQFLEEFYKPRDAAAKIFPVEGRLDFVRIPMDGAMGLSSGFSRGFPPGVLASWEGSWQAEMNSIGLDSLRPRSASTVLRLNGAIGSIRFSRPVVLRSLMVRPPMHAVAGHHRLWVRARKAGKEVWRHEYDFNASVGLQHRVCAPGDLVMGRWSGDGRRYLAYLLIAHKEAATVHWVDNDHRHRLVAWPQLTTPDGKPCQDMGRTTSGGSTSSRAPRETPSLWQDLARRTKAIDEVSFLVPFGDQGWLLSELGVAAMAWRPEADSKDSDDSVGVPPDETARVVQVLPGPHALIETVSRAGVFYDADHMLEQGLRLNGWSAQPSTAQDTRLANALRDAMSSISSPSSDLKSTGDSTKLSMSSFRSVEGLKQFIRALMEDSGRPAVQALDVSKTEDLVVKMSQKLDDMLPSGVLERQEKVVKRYGHFEAFFADHWAGVLLAVVERLCLSLSPTQFLPPEGSSGRFVTRRSVSPQDRVAFGRSGFRRQRQQQPIREPAQESDCFPSDPQVLADLLARKAVTTLQIGLGEKSSKQVKLGRRLFKAAAQGDDDECRALLEKRTDLLQRDEAGRIPLHVASTPSVVALLLQSNPASAAIRSWAGLTPAESVARSAESSEHCAALLCEFARSPGVEGLSSVLDDASLLVLSLTPAAARELVRTSALGFRGPGPQDVAEVLLKVEDVSQGTSSEVSRSCFFRRLHLLRQLKDRLPAGVEAAALRHLLYEAGGSCGPSAALEQVWRIVMLLFRQALPIVLAPPQEGVPQDGSSEVVGDTSCSEQGESCAELLRWLLEAVSGSPQSDEAEPLLAETQAARRVSFASCLVAFLQGAIRRQVEADLPAEHLESLQLPLEPLSTELLGGFSGPTEGTATEKVPARHSQTARARELDALRWLAAGLPAKVLSSRIAPNSIAELRTDVVLADADLVDFELSQVPAWASVRDLDLEAALVGLELDDPSALQHRCLAEDLVLAANAVSELGGASTGMSAVEAAFTWLHSEHLWLTYTKAEPEVQQALIQTVSRAWGVESYGRPPELRLRTKAPYEIWKSALELYSDLGGPESPATLVCDILSAEVELVSAAQLRDLHDSLCQLQWQLDDAEVVLQSNGFSRDFGPGSCSALSAELFRRRELRVSLLLRTHCGPMLAEVRLKLVPQPTCLRHWMPLLQDCVLGRFECSAKRESWGQLVRILDSLAQAASLGRAAPLLAALESAQEQLLVGGGLGIRALGRDALRQHVAELWSRYRALRDQERELADNELQLERRTGRARHSLHLPTPAPPSPMGEVSGSTAFLQAGFCNSVTPTMASVIGMAVTVLAQQRVEALSSQLAATETD</sequence>
<gene>
    <name evidence="2" type="ORF">PGLA2088_LOCUS23228</name>
</gene>
<dbReference type="Proteomes" id="UP000626109">
    <property type="component" value="Unassembled WGS sequence"/>
</dbReference>
<comment type="caution">
    <text evidence="2">The sequence shown here is derived from an EMBL/GenBank/DDBJ whole genome shotgun (WGS) entry which is preliminary data.</text>
</comment>
<feature type="region of interest" description="Disordered" evidence="1">
    <location>
        <begin position="668"/>
        <end position="690"/>
    </location>
</feature>
<evidence type="ECO:0000256" key="1">
    <source>
        <dbReference type="SAM" id="MobiDB-lite"/>
    </source>
</evidence>
<dbReference type="EMBL" id="CAJNNW010026142">
    <property type="protein sequence ID" value="CAE8682996.1"/>
    <property type="molecule type" value="Genomic_DNA"/>
</dbReference>
<dbReference type="InterPro" id="IPR036770">
    <property type="entry name" value="Ankyrin_rpt-contain_sf"/>
</dbReference>
<feature type="compositionally biased region" description="Low complexity" evidence="1">
    <location>
        <begin position="38"/>
        <end position="47"/>
    </location>
</feature>
<feature type="region of interest" description="Disordered" evidence="1">
    <location>
        <begin position="1446"/>
        <end position="1467"/>
    </location>
</feature>
<organism evidence="2 3">
    <name type="scientific">Polarella glacialis</name>
    <name type="common">Dinoflagellate</name>
    <dbReference type="NCBI Taxonomy" id="89957"/>
    <lineage>
        <taxon>Eukaryota</taxon>
        <taxon>Sar</taxon>
        <taxon>Alveolata</taxon>
        <taxon>Dinophyceae</taxon>
        <taxon>Suessiales</taxon>
        <taxon>Suessiaceae</taxon>
        <taxon>Polarella</taxon>
    </lineage>
</organism>
<name>A0A813JS50_POLGL</name>
<accession>A0A813JS50</accession>
<feature type="region of interest" description="Disordered" evidence="1">
    <location>
        <begin position="381"/>
        <end position="409"/>
    </location>
</feature>
<protein>
    <submittedName>
        <fullName evidence="2">Uncharacterized protein</fullName>
    </submittedName>
</protein>
<proteinExistence type="predicted"/>